<name>A0A9D1CWX8_9FIRM</name>
<dbReference type="InterPro" id="IPR050093">
    <property type="entry name" value="ABC_SmlMolc_Importer"/>
</dbReference>
<comment type="similarity">
    <text evidence="7">Belongs to the ABC transporter superfamily. Spermidine/putrescine importer (TC 3.A.1.11.1) family.</text>
</comment>
<dbReference type="FunFam" id="3.40.50.300:FF:000133">
    <property type="entry name" value="Spermidine/putrescine import ATP-binding protein PotA"/>
    <property type="match status" value="1"/>
</dbReference>
<evidence type="ECO:0000256" key="1">
    <source>
        <dbReference type="ARBA" id="ARBA00022448"/>
    </source>
</evidence>
<dbReference type="SUPFAM" id="SSF50331">
    <property type="entry name" value="MOP-like"/>
    <property type="match status" value="1"/>
</dbReference>
<reference evidence="9" key="1">
    <citation type="submission" date="2020-10" db="EMBL/GenBank/DDBJ databases">
        <authorList>
            <person name="Gilroy R."/>
        </authorList>
    </citation>
    <scope>NUCLEOTIDE SEQUENCE</scope>
    <source>
        <strain evidence="9">ChiSjej6B24-2974</strain>
    </source>
</reference>
<organism evidence="9 10">
    <name type="scientific">Candidatus Pullichristensenella stercorigallinarum</name>
    <dbReference type="NCBI Taxonomy" id="2840909"/>
    <lineage>
        <taxon>Bacteria</taxon>
        <taxon>Bacillati</taxon>
        <taxon>Bacillota</taxon>
        <taxon>Clostridia</taxon>
        <taxon>Candidatus Pullichristensenella</taxon>
    </lineage>
</organism>
<evidence type="ECO:0000259" key="8">
    <source>
        <dbReference type="PROSITE" id="PS50893"/>
    </source>
</evidence>
<dbReference type="InterPro" id="IPR005893">
    <property type="entry name" value="PotA-like"/>
</dbReference>
<dbReference type="EMBL" id="DVFZ01000102">
    <property type="protein sequence ID" value="HIQ83542.1"/>
    <property type="molecule type" value="Genomic_DNA"/>
</dbReference>
<evidence type="ECO:0000256" key="5">
    <source>
        <dbReference type="ARBA" id="ARBA00022967"/>
    </source>
</evidence>
<protein>
    <recommendedName>
        <fullName evidence="7">Spermidine/putrescine import ATP-binding protein PotA</fullName>
        <ecNumber evidence="7">7.6.2.11</ecNumber>
    </recommendedName>
</protein>
<dbReference type="PROSITE" id="PS00211">
    <property type="entry name" value="ABC_TRANSPORTER_1"/>
    <property type="match status" value="1"/>
</dbReference>
<keyword evidence="4 7" id="KW-0067">ATP-binding</keyword>
<dbReference type="GO" id="GO:0015417">
    <property type="term" value="F:ABC-type polyamine transporter activity"/>
    <property type="evidence" value="ECO:0007669"/>
    <property type="project" value="UniProtKB-EC"/>
</dbReference>
<evidence type="ECO:0000256" key="2">
    <source>
        <dbReference type="ARBA" id="ARBA00022475"/>
    </source>
</evidence>
<dbReference type="Pfam" id="PF08402">
    <property type="entry name" value="TOBE_2"/>
    <property type="match status" value="1"/>
</dbReference>
<evidence type="ECO:0000256" key="3">
    <source>
        <dbReference type="ARBA" id="ARBA00022741"/>
    </source>
</evidence>
<dbReference type="InterPro" id="IPR003439">
    <property type="entry name" value="ABC_transporter-like_ATP-bd"/>
</dbReference>
<dbReference type="PANTHER" id="PTHR42781:SF4">
    <property type="entry name" value="SPERMIDINE_PUTRESCINE IMPORT ATP-BINDING PROTEIN POTA"/>
    <property type="match status" value="1"/>
</dbReference>
<dbReference type="InterPro" id="IPR008995">
    <property type="entry name" value="Mo/tungstate-bd_C_term_dom"/>
</dbReference>
<dbReference type="GO" id="GO:0043190">
    <property type="term" value="C:ATP-binding cassette (ABC) transporter complex"/>
    <property type="evidence" value="ECO:0007669"/>
    <property type="project" value="InterPro"/>
</dbReference>
<dbReference type="InterPro" id="IPR003593">
    <property type="entry name" value="AAA+_ATPase"/>
</dbReference>
<keyword evidence="3 7" id="KW-0547">Nucleotide-binding</keyword>
<dbReference type="InterPro" id="IPR027417">
    <property type="entry name" value="P-loop_NTPase"/>
</dbReference>
<dbReference type="GO" id="GO:0005524">
    <property type="term" value="F:ATP binding"/>
    <property type="evidence" value="ECO:0007669"/>
    <property type="project" value="UniProtKB-KW"/>
</dbReference>
<dbReference type="InterPro" id="IPR013611">
    <property type="entry name" value="Transp-assoc_OB_typ2"/>
</dbReference>
<dbReference type="Gene3D" id="3.40.50.300">
    <property type="entry name" value="P-loop containing nucleotide triphosphate hydrolases"/>
    <property type="match status" value="1"/>
</dbReference>
<dbReference type="Pfam" id="PF00005">
    <property type="entry name" value="ABC_tran"/>
    <property type="match status" value="1"/>
</dbReference>
<dbReference type="AlphaFoldDB" id="A0A9D1CWX8"/>
<dbReference type="InterPro" id="IPR017871">
    <property type="entry name" value="ABC_transporter-like_CS"/>
</dbReference>
<proteinExistence type="inferred from homology"/>
<evidence type="ECO:0000313" key="9">
    <source>
        <dbReference type="EMBL" id="HIQ83542.1"/>
    </source>
</evidence>
<feature type="domain" description="ABC transporter" evidence="8">
    <location>
        <begin position="2"/>
        <end position="232"/>
    </location>
</feature>
<dbReference type="Gene3D" id="2.40.50.100">
    <property type="match status" value="1"/>
</dbReference>
<dbReference type="SMART" id="SM00382">
    <property type="entry name" value="AAA"/>
    <property type="match status" value="1"/>
</dbReference>
<comment type="function">
    <text evidence="7">Part of the ABC transporter complex PotABCD involved in spermidine/putrescine import. Responsible for energy coupling to the transport system.</text>
</comment>
<dbReference type="EC" id="7.6.2.11" evidence="7"/>
<keyword evidence="2 7" id="KW-1003">Cell membrane</keyword>
<accession>A0A9D1CWX8</accession>
<comment type="caution">
    <text evidence="9">The sequence shown here is derived from an EMBL/GenBank/DDBJ whole genome shotgun (WGS) entry which is preliminary data.</text>
</comment>
<sequence length="352" mass="38911">MLEIRNLKKQFDHADVLRGVSLTIETGEFITLLGPSGCGKTTTLRIVAGLTEPDEGSVLLDGADITHLPPEKRDVNTVFQSYALFPHMNVGKNIAYGLRVRGVKKEERARRVEEMLRLVALEGFEKRMPSQLSGGQRQRIAIARALVLGPKLLLLDEPLGALDLKLRQQMQRELKDIQKRLGIAFLYVTHDQEEALNLSDRIAIMRDGLIEQIGAPEDIYERPTTRFAAEFIGQSNFLRCAVVDVAGGVPVLTYADTRFPGRAGGPELRAGDEVEVCLRLERVRLSRAPAGPCSLPGVLKSRHYAGGSIRETVALQGGQEILAIQQSSGEERLEEGERVYVSWNPNEAALVR</sequence>
<keyword evidence="6 7" id="KW-0472">Membrane</keyword>
<dbReference type="SUPFAM" id="SSF52540">
    <property type="entry name" value="P-loop containing nucleoside triphosphate hydrolases"/>
    <property type="match status" value="1"/>
</dbReference>
<gene>
    <name evidence="7" type="primary">potA</name>
    <name evidence="9" type="ORF">IAA52_10635</name>
</gene>
<comment type="catalytic activity">
    <reaction evidence="7">
        <text>ATP + H2O + polyamine-[polyamine-binding protein]Side 1 = ADP + phosphate + polyamineSide 2 + [polyamine-binding protein]Side 1.</text>
        <dbReference type="EC" id="7.6.2.11"/>
    </reaction>
</comment>
<dbReference type="NCBIfam" id="TIGR01187">
    <property type="entry name" value="potA"/>
    <property type="match status" value="1"/>
</dbReference>
<dbReference type="PANTHER" id="PTHR42781">
    <property type="entry name" value="SPERMIDINE/PUTRESCINE IMPORT ATP-BINDING PROTEIN POTA"/>
    <property type="match status" value="1"/>
</dbReference>
<comment type="subunit">
    <text evidence="7">The complex is composed of two ATP-binding proteins (PotA), two transmembrane proteins (PotB and PotC) and a solute-binding protein (PotD).</text>
</comment>
<keyword evidence="5 7" id="KW-1278">Translocase</keyword>
<dbReference type="Proteomes" id="UP000824260">
    <property type="component" value="Unassembled WGS sequence"/>
</dbReference>
<dbReference type="GO" id="GO:0016887">
    <property type="term" value="F:ATP hydrolysis activity"/>
    <property type="evidence" value="ECO:0007669"/>
    <property type="project" value="InterPro"/>
</dbReference>
<evidence type="ECO:0000313" key="10">
    <source>
        <dbReference type="Proteomes" id="UP000824260"/>
    </source>
</evidence>
<keyword evidence="1 7" id="KW-0813">Transport</keyword>
<reference evidence="9" key="2">
    <citation type="journal article" date="2021" name="PeerJ">
        <title>Extensive microbial diversity within the chicken gut microbiome revealed by metagenomics and culture.</title>
        <authorList>
            <person name="Gilroy R."/>
            <person name="Ravi A."/>
            <person name="Getino M."/>
            <person name="Pursley I."/>
            <person name="Horton D.L."/>
            <person name="Alikhan N.F."/>
            <person name="Baker D."/>
            <person name="Gharbi K."/>
            <person name="Hall N."/>
            <person name="Watson M."/>
            <person name="Adriaenssens E.M."/>
            <person name="Foster-Nyarko E."/>
            <person name="Jarju S."/>
            <person name="Secka A."/>
            <person name="Antonio M."/>
            <person name="Oren A."/>
            <person name="Chaudhuri R.R."/>
            <person name="La Ragione R."/>
            <person name="Hildebrand F."/>
            <person name="Pallen M.J."/>
        </authorList>
    </citation>
    <scope>NUCLEOTIDE SEQUENCE</scope>
    <source>
        <strain evidence="9">ChiSjej6B24-2974</strain>
    </source>
</reference>
<evidence type="ECO:0000256" key="4">
    <source>
        <dbReference type="ARBA" id="ARBA00022840"/>
    </source>
</evidence>
<evidence type="ECO:0000256" key="6">
    <source>
        <dbReference type="ARBA" id="ARBA00023136"/>
    </source>
</evidence>
<dbReference type="PROSITE" id="PS50893">
    <property type="entry name" value="ABC_TRANSPORTER_2"/>
    <property type="match status" value="1"/>
</dbReference>
<evidence type="ECO:0000256" key="7">
    <source>
        <dbReference type="RuleBase" id="RU364083"/>
    </source>
</evidence>